<protein>
    <submittedName>
        <fullName evidence="4">NAD(P)-binding protein</fullName>
    </submittedName>
</protein>
<dbReference type="OrthoDB" id="294295at2759"/>
<dbReference type="Proteomes" id="UP001146351">
    <property type="component" value="Unassembled WGS sequence"/>
</dbReference>
<dbReference type="Gene3D" id="3.40.50.720">
    <property type="entry name" value="NAD(P)-binding Rossmann-like Domain"/>
    <property type="match status" value="1"/>
</dbReference>
<name>A0A9W9HQZ1_9EURO</name>
<dbReference type="GO" id="GO:0016491">
    <property type="term" value="F:oxidoreductase activity"/>
    <property type="evidence" value="ECO:0007669"/>
    <property type="project" value="UniProtKB-KW"/>
</dbReference>
<accession>A0A9W9HQZ1</accession>
<keyword evidence="5" id="KW-1185">Reference proteome</keyword>
<proteinExistence type="inferred from homology"/>
<dbReference type="Pfam" id="PF23441">
    <property type="entry name" value="SDR"/>
    <property type="match status" value="1"/>
</dbReference>
<evidence type="ECO:0000313" key="4">
    <source>
        <dbReference type="EMBL" id="KAJ5155147.1"/>
    </source>
</evidence>
<reference evidence="4" key="1">
    <citation type="submission" date="2022-11" db="EMBL/GenBank/DDBJ databases">
        <authorList>
            <person name="Petersen C."/>
        </authorList>
    </citation>
    <scope>NUCLEOTIDE SEQUENCE</scope>
    <source>
        <strain evidence="4">IBT 21917</strain>
    </source>
</reference>
<evidence type="ECO:0000256" key="1">
    <source>
        <dbReference type="ARBA" id="ARBA00006484"/>
    </source>
</evidence>
<dbReference type="InterPro" id="IPR051122">
    <property type="entry name" value="SDR_DHRS6-like"/>
</dbReference>
<sequence>MATKYTTKLSQQRVLILGGTSGIGFCVAEAALEHGARVIIASSQRSKLDQTLARLNQSYPAQAAEQPILTHVCDLSDIPNLEANLESLLQAATDDGAVKLNHIVTTAGNAVNVPALADVTAEDIYRSMDVRLVAPSILAKYIPKYVEQSPQSSFTITGGMFSRRPHPGCTLLATVTSAIEGLARGLAHDVKPVRVNAVAPGAVLTGLHSGHSQEELNALVQRFRDGNLTGTVAQPEEVAESYIYAMKDSFLTGTVIDSSGGGLLA</sequence>
<dbReference type="AlphaFoldDB" id="A0A9W9HQZ1"/>
<dbReference type="InterPro" id="IPR057571">
    <property type="entry name" value="SDR_PhqE-like"/>
</dbReference>
<comment type="caution">
    <text evidence="4">The sequence shown here is derived from an EMBL/GenBank/DDBJ whole genome shotgun (WGS) entry which is preliminary data.</text>
</comment>
<organism evidence="4 5">
    <name type="scientific">Penicillium capsulatum</name>
    <dbReference type="NCBI Taxonomy" id="69766"/>
    <lineage>
        <taxon>Eukaryota</taxon>
        <taxon>Fungi</taxon>
        <taxon>Dikarya</taxon>
        <taxon>Ascomycota</taxon>
        <taxon>Pezizomycotina</taxon>
        <taxon>Eurotiomycetes</taxon>
        <taxon>Eurotiomycetidae</taxon>
        <taxon>Eurotiales</taxon>
        <taxon>Aspergillaceae</taxon>
        <taxon>Penicillium</taxon>
    </lineage>
</organism>
<gene>
    <name evidence="4" type="ORF">N7492_007950</name>
</gene>
<keyword evidence="2" id="KW-0521">NADP</keyword>
<dbReference type="PANTHER" id="PTHR43477:SF1">
    <property type="entry name" value="DIHYDROANTICAPSIN 7-DEHYDROGENASE"/>
    <property type="match status" value="1"/>
</dbReference>
<keyword evidence="3" id="KW-0560">Oxidoreductase</keyword>
<dbReference type="PANTHER" id="PTHR43477">
    <property type="entry name" value="DIHYDROANTICAPSIN 7-DEHYDROGENASE"/>
    <property type="match status" value="1"/>
</dbReference>
<reference evidence="4" key="2">
    <citation type="journal article" date="2023" name="IMA Fungus">
        <title>Comparative genomic study of the Penicillium genus elucidates a diverse pangenome and 15 lateral gene transfer events.</title>
        <authorList>
            <person name="Petersen C."/>
            <person name="Sorensen T."/>
            <person name="Nielsen M.R."/>
            <person name="Sondergaard T.E."/>
            <person name="Sorensen J.L."/>
            <person name="Fitzpatrick D.A."/>
            <person name="Frisvad J.C."/>
            <person name="Nielsen K.L."/>
        </authorList>
    </citation>
    <scope>NUCLEOTIDE SEQUENCE</scope>
    <source>
        <strain evidence="4">IBT 21917</strain>
    </source>
</reference>
<evidence type="ECO:0000256" key="2">
    <source>
        <dbReference type="ARBA" id="ARBA00022857"/>
    </source>
</evidence>
<dbReference type="EMBL" id="JAPQKO010000006">
    <property type="protein sequence ID" value="KAJ5155147.1"/>
    <property type="molecule type" value="Genomic_DNA"/>
</dbReference>
<evidence type="ECO:0000313" key="5">
    <source>
        <dbReference type="Proteomes" id="UP001146351"/>
    </source>
</evidence>
<dbReference type="PRINTS" id="PR00081">
    <property type="entry name" value="GDHRDH"/>
</dbReference>
<evidence type="ECO:0000256" key="3">
    <source>
        <dbReference type="ARBA" id="ARBA00023002"/>
    </source>
</evidence>
<dbReference type="InterPro" id="IPR036291">
    <property type="entry name" value="NAD(P)-bd_dom_sf"/>
</dbReference>
<comment type="similarity">
    <text evidence="1">Belongs to the short-chain dehydrogenases/reductases (SDR) family.</text>
</comment>
<dbReference type="SUPFAM" id="SSF51735">
    <property type="entry name" value="NAD(P)-binding Rossmann-fold domains"/>
    <property type="match status" value="1"/>
</dbReference>
<dbReference type="InterPro" id="IPR002347">
    <property type="entry name" value="SDR_fam"/>
</dbReference>